<dbReference type="InterPro" id="IPR031922">
    <property type="entry name" value="Pesticin_C"/>
</dbReference>
<dbReference type="OrthoDB" id="372508at2759"/>
<dbReference type="EMBL" id="CCKQ01015010">
    <property type="protein sequence ID" value="CDW86824.1"/>
    <property type="molecule type" value="Genomic_DNA"/>
</dbReference>
<feature type="domain" description="VWFA" evidence="4">
    <location>
        <begin position="268"/>
        <end position="444"/>
    </location>
</feature>
<dbReference type="GO" id="GO:0031640">
    <property type="term" value="P:killing of cells of another organism"/>
    <property type="evidence" value="ECO:0007669"/>
    <property type="project" value="UniProtKB-KW"/>
</dbReference>
<organism evidence="5 6">
    <name type="scientific">Stylonychia lemnae</name>
    <name type="common">Ciliate</name>
    <dbReference type="NCBI Taxonomy" id="5949"/>
    <lineage>
        <taxon>Eukaryota</taxon>
        <taxon>Sar</taxon>
        <taxon>Alveolata</taxon>
        <taxon>Ciliophora</taxon>
        <taxon>Intramacronucleata</taxon>
        <taxon>Spirotrichea</taxon>
        <taxon>Stichotrichia</taxon>
        <taxon>Sporadotrichida</taxon>
        <taxon>Oxytrichidae</taxon>
        <taxon>Stylonychinae</taxon>
        <taxon>Stylonychia</taxon>
    </lineage>
</organism>
<dbReference type="PANTHER" id="PTHR24020">
    <property type="entry name" value="COLLAGEN ALPHA"/>
    <property type="match status" value="1"/>
</dbReference>
<protein>
    <recommendedName>
        <fullName evidence="4">VWFA domain-containing protein</fullName>
    </recommendedName>
</protein>
<evidence type="ECO:0000259" key="4">
    <source>
        <dbReference type="PROSITE" id="PS50234"/>
    </source>
</evidence>
<dbReference type="CDD" id="cd01450">
    <property type="entry name" value="vWFA_subfamily_ECM"/>
    <property type="match status" value="1"/>
</dbReference>
<dbReference type="GO" id="GO:0003796">
    <property type="term" value="F:lysozyme activity"/>
    <property type="evidence" value="ECO:0007669"/>
    <property type="project" value="InterPro"/>
</dbReference>
<keyword evidence="2" id="KW-0081">Bacteriolytic enzyme</keyword>
<dbReference type="InParanoid" id="A0A078AXC4"/>
<dbReference type="AlphaFoldDB" id="A0A078AXC4"/>
<name>A0A078AXC4_STYLE</name>
<dbReference type="PROSITE" id="PS50234">
    <property type="entry name" value="VWFA"/>
    <property type="match status" value="1"/>
</dbReference>
<dbReference type="SMART" id="SM00327">
    <property type="entry name" value="VWA"/>
    <property type="match status" value="1"/>
</dbReference>
<keyword evidence="3" id="KW-0732">Signal</keyword>
<dbReference type="PANTHER" id="PTHR24020:SF20">
    <property type="entry name" value="PH DOMAIN-CONTAINING PROTEIN"/>
    <property type="match status" value="1"/>
</dbReference>
<keyword evidence="6" id="KW-1185">Reference proteome</keyword>
<dbReference type="Proteomes" id="UP000039865">
    <property type="component" value="Unassembled WGS sequence"/>
</dbReference>
<evidence type="ECO:0000256" key="2">
    <source>
        <dbReference type="ARBA" id="ARBA00022638"/>
    </source>
</evidence>
<accession>A0A078AXC4</accession>
<dbReference type="InterPro" id="IPR036465">
    <property type="entry name" value="vWFA_dom_sf"/>
</dbReference>
<dbReference type="InterPro" id="IPR023347">
    <property type="entry name" value="Lysozyme_dom_sf"/>
</dbReference>
<feature type="signal peptide" evidence="3">
    <location>
        <begin position="1"/>
        <end position="20"/>
    </location>
</feature>
<keyword evidence="1" id="KW-0929">Antimicrobial</keyword>
<dbReference type="InterPro" id="IPR050525">
    <property type="entry name" value="ECM_Assembly_Org"/>
</dbReference>
<evidence type="ECO:0000256" key="1">
    <source>
        <dbReference type="ARBA" id="ARBA00022529"/>
    </source>
</evidence>
<sequence length="613" mass="69753">MYRNPFSIFIILSLISISLAQTPDQCKQCAADPCGCQLFKCSKTLEFPSNTQDLSKGFSGCQQTDGQLVDGDIIQQLQGICSCPYVNIDENCKPIGNSGIMLGSGFELTGQNTEDLKKLGLNEKLLAKLSPYFAKYENPVQYLMNNQVEFSQQEIENFQVIMMGSEISNLQKYYDKGLYSKSQYGKLSKERTKFSELSKGVRTVIYSQDRQYGKPDNFQNMWNYALRVDFQKMLDQLAKEGKSNDRSLSEYYILKFCMEKCSESKKVNILFVMDGSGSINNNNPNNFKTQTDFVRNIIQSTKLGDDSYQIGLLLFSDINELLSDFSSNQAALINALNKMKYPAGNTYTNQALIEAKRLFQQQSIRRPDSLNIMFVLTDGIPSDTILDSTIQDLKDQEVQRYAVGIGSGIQESTLMYISGDNKQDKSRVYQVKDFDKLQSLINSLNVAACSTPQDVKITQPSFQTSLDGQGSQYFQFLQKYVSLTIIVKDLVQTTSLFLTNYQLSLAQELQSSILEDVEVYYSFTYDMPNQYINDGQGEQKDGKISLVINNDKTNTSKIYIIQNNIISLCNFEEEIIWQDQSLCQLGEFTISEMRRKLHTLQQLTLMQTMQRRL</sequence>
<proteinExistence type="predicted"/>
<evidence type="ECO:0000256" key="3">
    <source>
        <dbReference type="SAM" id="SignalP"/>
    </source>
</evidence>
<reference evidence="5 6" key="1">
    <citation type="submission" date="2014-06" db="EMBL/GenBank/DDBJ databases">
        <authorList>
            <person name="Swart Estienne"/>
        </authorList>
    </citation>
    <scope>NUCLEOTIDE SEQUENCE [LARGE SCALE GENOMIC DNA]</scope>
    <source>
        <strain evidence="5 6">130c</strain>
    </source>
</reference>
<dbReference type="SUPFAM" id="SSF53300">
    <property type="entry name" value="vWA-like"/>
    <property type="match status" value="1"/>
</dbReference>
<dbReference type="Pfam" id="PF00092">
    <property type="entry name" value="VWA"/>
    <property type="match status" value="1"/>
</dbReference>
<evidence type="ECO:0000313" key="5">
    <source>
        <dbReference type="EMBL" id="CDW86824.1"/>
    </source>
</evidence>
<dbReference type="InterPro" id="IPR002035">
    <property type="entry name" value="VWF_A"/>
</dbReference>
<dbReference type="GO" id="GO:0042742">
    <property type="term" value="P:defense response to bacterium"/>
    <property type="evidence" value="ECO:0007669"/>
    <property type="project" value="UniProtKB-KW"/>
</dbReference>
<gene>
    <name evidence="5" type="primary">Contig19449.g20621</name>
    <name evidence="5" type="ORF">STYLEM_15923</name>
</gene>
<dbReference type="Pfam" id="PF16754">
    <property type="entry name" value="Pesticin"/>
    <property type="match status" value="1"/>
</dbReference>
<dbReference type="Gene3D" id="3.40.50.410">
    <property type="entry name" value="von Willebrand factor, type A domain"/>
    <property type="match status" value="1"/>
</dbReference>
<feature type="chain" id="PRO_5001729761" description="VWFA domain-containing protein" evidence="3">
    <location>
        <begin position="21"/>
        <end position="613"/>
    </location>
</feature>
<evidence type="ECO:0000313" key="6">
    <source>
        <dbReference type="Proteomes" id="UP000039865"/>
    </source>
</evidence>
<dbReference type="Gene3D" id="1.10.530.40">
    <property type="match status" value="1"/>
</dbReference>